<evidence type="ECO:0000256" key="1">
    <source>
        <dbReference type="SAM" id="MobiDB-lite"/>
    </source>
</evidence>
<keyword evidence="3" id="KW-1185">Reference proteome</keyword>
<feature type="compositionally biased region" description="Acidic residues" evidence="1">
    <location>
        <begin position="66"/>
        <end position="79"/>
    </location>
</feature>
<evidence type="ECO:0000313" key="2">
    <source>
        <dbReference type="EMBL" id="KAF2310960.1"/>
    </source>
</evidence>
<reference evidence="2 3" key="1">
    <citation type="journal article" date="2020" name="Mol. Plant">
        <title>The Chromosome-Based Rubber Tree Genome Provides New Insights into Spurge Genome Evolution and Rubber Biosynthesis.</title>
        <authorList>
            <person name="Liu J."/>
            <person name="Shi C."/>
            <person name="Shi C.C."/>
            <person name="Li W."/>
            <person name="Zhang Q.J."/>
            <person name="Zhang Y."/>
            <person name="Li K."/>
            <person name="Lu H.F."/>
            <person name="Shi C."/>
            <person name="Zhu S.T."/>
            <person name="Xiao Z.Y."/>
            <person name="Nan H."/>
            <person name="Yue Y."/>
            <person name="Zhu X.G."/>
            <person name="Wu Y."/>
            <person name="Hong X.N."/>
            <person name="Fan G.Y."/>
            <person name="Tong Y."/>
            <person name="Zhang D."/>
            <person name="Mao C.L."/>
            <person name="Liu Y.L."/>
            <person name="Hao S.J."/>
            <person name="Liu W.Q."/>
            <person name="Lv M.Q."/>
            <person name="Zhang H.B."/>
            <person name="Liu Y."/>
            <person name="Hu-Tang G.R."/>
            <person name="Wang J.P."/>
            <person name="Wang J.H."/>
            <person name="Sun Y.H."/>
            <person name="Ni S.B."/>
            <person name="Chen W.B."/>
            <person name="Zhang X.C."/>
            <person name="Jiao Y.N."/>
            <person name="Eichler E.E."/>
            <person name="Li G.H."/>
            <person name="Liu X."/>
            <person name="Gao L.Z."/>
        </authorList>
    </citation>
    <scope>NUCLEOTIDE SEQUENCE [LARGE SCALE GENOMIC DNA]</scope>
    <source>
        <strain evidence="3">cv. GT1</strain>
        <tissue evidence="2">Leaf</tissue>
    </source>
</reference>
<dbReference type="AlphaFoldDB" id="A0A6A6MBC8"/>
<organism evidence="2 3">
    <name type="scientific">Hevea brasiliensis</name>
    <name type="common">Para rubber tree</name>
    <name type="synonym">Siphonia brasiliensis</name>
    <dbReference type="NCBI Taxonomy" id="3981"/>
    <lineage>
        <taxon>Eukaryota</taxon>
        <taxon>Viridiplantae</taxon>
        <taxon>Streptophyta</taxon>
        <taxon>Embryophyta</taxon>
        <taxon>Tracheophyta</taxon>
        <taxon>Spermatophyta</taxon>
        <taxon>Magnoliopsida</taxon>
        <taxon>eudicotyledons</taxon>
        <taxon>Gunneridae</taxon>
        <taxon>Pentapetalae</taxon>
        <taxon>rosids</taxon>
        <taxon>fabids</taxon>
        <taxon>Malpighiales</taxon>
        <taxon>Euphorbiaceae</taxon>
        <taxon>Crotonoideae</taxon>
        <taxon>Micrandreae</taxon>
        <taxon>Hevea</taxon>
    </lineage>
</organism>
<protein>
    <submittedName>
        <fullName evidence="2">Uncharacterized protein</fullName>
    </submittedName>
</protein>
<proteinExistence type="predicted"/>
<gene>
    <name evidence="2" type="ORF">GH714_018790</name>
</gene>
<sequence length="424" mass="46362">MASIPRVSLSKTQGSPSFSNSLLPSPTGSLPIRAPITPDDDSSDFESNGHTDHGYSDTSSNIDNGSESDEYVSVEEFESGSEKLFAGNPDEENSEESGLLDKNKLSRAFVPNPDEESLGSSVIDEESGVTDHYRPVVESDSPYLQRVMPVAQLSVDDDDFEGSMSDEGMVSGDTGDGRFSAMVSAPRVRVSAVEYDKEDEPLVQGDSHVVNEIELLPVGDNEDLISGNFVGADYDVSENPEMKEDAKHVADEPVSVELVEDDGQVLVPEAPIEFLVESKEEVLGKYSQVDDDTKQFAEERPQLGNLEQEKIELNGRDGHNIKSMENVFMNHVENIVPDIREMKVDGAVLQEVQISEIVNSSNNSSVTVINSADESLQKIVPEPQEMKVEVLGVEAEKATDFVNGYQSVSLIEVLPLRKEMTLRN</sequence>
<feature type="compositionally biased region" description="Acidic residues" evidence="1">
    <location>
        <begin position="113"/>
        <end position="128"/>
    </location>
</feature>
<evidence type="ECO:0000313" key="3">
    <source>
        <dbReference type="Proteomes" id="UP000467840"/>
    </source>
</evidence>
<feature type="compositionally biased region" description="Low complexity" evidence="1">
    <location>
        <begin position="15"/>
        <end position="26"/>
    </location>
</feature>
<feature type="region of interest" description="Disordered" evidence="1">
    <location>
        <begin position="1"/>
        <end position="137"/>
    </location>
</feature>
<dbReference type="EMBL" id="JAAGAX010000006">
    <property type="protein sequence ID" value="KAF2310960.1"/>
    <property type="molecule type" value="Genomic_DNA"/>
</dbReference>
<name>A0A6A6MBC8_HEVBR</name>
<comment type="caution">
    <text evidence="2">The sequence shown here is derived from an EMBL/GenBank/DDBJ whole genome shotgun (WGS) entry which is preliminary data.</text>
</comment>
<feature type="region of interest" description="Disordered" evidence="1">
    <location>
        <begin position="155"/>
        <end position="178"/>
    </location>
</feature>
<dbReference type="Proteomes" id="UP000467840">
    <property type="component" value="Chromosome 14"/>
</dbReference>
<feature type="compositionally biased region" description="Polar residues" evidence="1">
    <location>
        <begin position="56"/>
        <end position="65"/>
    </location>
</feature>
<accession>A0A6A6MBC8</accession>